<gene>
    <name evidence="1" type="ORF">DZC30_11065</name>
</gene>
<organism evidence="1 2">
    <name type="scientific">Comamonas testosteroni</name>
    <name type="common">Pseudomonas testosteroni</name>
    <dbReference type="NCBI Taxonomy" id="285"/>
    <lineage>
        <taxon>Bacteria</taxon>
        <taxon>Pseudomonadati</taxon>
        <taxon>Pseudomonadota</taxon>
        <taxon>Betaproteobacteria</taxon>
        <taxon>Burkholderiales</taxon>
        <taxon>Comamonadaceae</taxon>
        <taxon>Comamonas</taxon>
    </lineage>
</organism>
<reference evidence="1 2" key="1">
    <citation type="submission" date="2018-08" db="EMBL/GenBank/DDBJ databases">
        <title>Comamonas testosteroni strain SWCO2.</title>
        <authorList>
            <person name="Jiang N."/>
            <person name="Zhang X.Z."/>
        </authorList>
    </citation>
    <scope>NUCLEOTIDE SEQUENCE [LARGE SCALE GENOMIC DNA]</scope>
    <source>
        <strain evidence="1 2">SWCO2</strain>
    </source>
</reference>
<accession>A0A373FMN4</accession>
<evidence type="ECO:0000313" key="2">
    <source>
        <dbReference type="Proteomes" id="UP000261948"/>
    </source>
</evidence>
<proteinExistence type="predicted"/>
<sequence length="158" mass="17347">MEGDCKGHSPATRAAMAWIIAATVPDARASQLATWTDAQLWQAVKAAHKANPEALHTLPASILQSIAWGEAVALQWGLRGQTEDLPTGPDLFAIINAASPGFGDAIKVLVYEADLPPFNDLRWKLQSYIEDPFKPVFTNWVCLPWWPDQGLKANDLEE</sequence>
<name>A0A373FMN4_COMTE</name>
<keyword evidence="2" id="KW-1185">Reference proteome</keyword>
<dbReference type="Proteomes" id="UP000261948">
    <property type="component" value="Unassembled WGS sequence"/>
</dbReference>
<dbReference type="EMBL" id="QURR01000011">
    <property type="protein sequence ID" value="RGE45167.1"/>
    <property type="molecule type" value="Genomic_DNA"/>
</dbReference>
<protein>
    <submittedName>
        <fullName evidence="1">Uncharacterized protein</fullName>
    </submittedName>
</protein>
<dbReference type="AlphaFoldDB" id="A0A373FMN4"/>
<comment type="caution">
    <text evidence="1">The sequence shown here is derived from an EMBL/GenBank/DDBJ whole genome shotgun (WGS) entry which is preliminary data.</text>
</comment>
<evidence type="ECO:0000313" key="1">
    <source>
        <dbReference type="EMBL" id="RGE45167.1"/>
    </source>
</evidence>